<dbReference type="GO" id="GO:0000166">
    <property type="term" value="F:nucleotide binding"/>
    <property type="evidence" value="ECO:0007669"/>
    <property type="project" value="UniProtKB-KW"/>
</dbReference>
<reference evidence="7" key="1">
    <citation type="submission" date="2016-01" db="EMBL/GenBank/DDBJ databases">
        <authorList>
            <person name="Mcilroy J.S."/>
            <person name="Karst M S."/>
            <person name="Albertsen M."/>
        </authorList>
    </citation>
    <scope>NUCLEOTIDE SEQUENCE</scope>
    <source>
        <strain evidence="7">Cfx-K</strain>
    </source>
</reference>
<keyword evidence="1" id="KW-0597">Phosphoprotein</keyword>
<gene>
    <name evidence="7" type="ORF">CFX0092_A1148</name>
</gene>
<keyword evidence="3" id="KW-0540">Nuclease</keyword>
<evidence type="ECO:0000313" key="8">
    <source>
        <dbReference type="Proteomes" id="UP000215027"/>
    </source>
</evidence>
<dbReference type="Pfam" id="PF01934">
    <property type="entry name" value="HepT-like"/>
    <property type="match status" value="1"/>
</dbReference>
<keyword evidence="2" id="KW-1277">Toxin-antitoxin system</keyword>
<dbReference type="GO" id="GO:0110001">
    <property type="term" value="C:toxin-antitoxin complex"/>
    <property type="evidence" value="ECO:0007669"/>
    <property type="project" value="InterPro"/>
</dbReference>
<evidence type="ECO:0000256" key="1">
    <source>
        <dbReference type="ARBA" id="ARBA00022553"/>
    </source>
</evidence>
<dbReference type="KEGG" id="pbf:CFX0092_A1148"/>
<protein>
    <recommendedName>
        <fullName evidence="9">DUF86 domain-containing protein</fullName>
    </recommendedName>
</protein>
<evidence type="ECO:0000256" key="4">
    <source>
        <dbReference type="ARBA" id="ARBA00022741"/>
    </source>
</evidence>
<evidence type="ECO:0000256" key="5">
    <source>
        <dbReference type="ARBA" id="ARBA00022801"/>
    </source>
</evidence>
<dbReference type="AlphaFoldDB" id="A0A160SZZ0"/>
<dbReference type="RefSeq" id="WP_095042571.1">
    <property type="nucleotide sequence ID" value="NZ_LN890655.1"/>
</dbReference>
<comment type="similarity">
    <text evidence="6">Belongs to the HepT RNase toxin family.</text>
</comment>
<dbReference type="PANTHER" id="PTHR34139">
    <property type="entry name" value="UPF0331 PROTEIN MJ0127"/>
    <property type="match status" value="1"/>
</dbReference>
<evidence type="ECO:0000313" key="7">
    <source>
        <dbReference type="EMBL" id="CUS03026.2"/>
    </source>
</evidence>
<dbReference type="Proteomes" id="UP000215027">
    <property type="component" value="Chromosome I"/>
</dbReference>
<dbReference type="EMBL" id="LN890655">
    <property type="protein sequence ID" value="CUS03026.2"/>
    <property type="molecule type" value="Genomic_DNA"/>
</dbReference>
<evidence type="ECO:0000256" key="3">
    <source>
        <dbReference type="ARBA" id="ARBA00022722"/>
    </source>
</evidence>
<dbReference type="Gene3D" id="1.20.120.580">
    <property type="entry name" value="bsu32300-like"/>
    <property type="match status" value="1"/>
</dbReference>
<dbReference type="PANTHER" id="PTHR34139:SF1">
    <property type="entry name" value="RNASE MJ1380-RELATED"/>
    <property type="match status" value="1"/>
</dbReference>
<sequence>MTRSYVDFLRDILNAIQDAQSFVKGIDLEDFLANKEKQYAVIRALEIIGEAAAQIPQEVRARYPKPPWREMVGMRNIVIHNYFGVDETVVWRTVQEDLPSLKRAINAMLKDLSKNA</sequence>
<organism evidence="7 8">
    <name type="scientific">Candidatus Promineifilum breve</name>
    <dbReference type="NCBI Taxonomy" id="1806508"/>
    <lineage>
        <taxon>Bacteria</taxon>
        <taxon>Bacillati</taxon>
        <taxon>Chloroflexota</taxon>
        <taxon>Ardenticatenia</taxon>
        <taxon>Candidatus Promineifilales</taxon>
        <taxon>Candidatus Promineifilaceae</taxon>
        <taxon>Candidatus Promineifilum</taxon>
    </lineage>
</organism>
<dbReference type="InterPro" id="IPR008201">
    <property type="entry name" value="HepT-like"/>
</dbReference>
<evidence type="ECO:0000256" key="2">
    <source>
        <dbReference type="ARBA" id="ARBA00022649"/>
    </source>
</evidence>
<dbReference type="InterPro" id="IPR037038">
    <property type="entry name" value="HepT-like_sf"/>
</dbReference>
<evidence type="ECO:0000256" key="6">
    <source>
        <dbReference type="ARBA" id="ARBA00024207"/>
    </source>
</evidence>
<keyword evidence="5" id="KW-0378">Hydrolase</keyword>
<proteinExistence type="inferred from homology"/>
<keyword evidence="4" id="KW-0547">Nucleotide-binding</keyword>
<dbReference type="OrthoDB" id="9810538at2"/>
<dbReference type="GO" id="GO:0016787">
    <property type="term" value="F:hydrolase activity"/>
    <property type="evidence" value="ECO:0007669"/>
    <property type="project" value="UniProtKB-KW"/>
</dbReference>
<evidence type="ECO:0008006" key="9">
    <source>
        <dbReference type="Google" id="ProtNLM"/>
    </source>
</evidence>
<dbReference type="InterPro" id="IPR051813">
    <property type="entry name" value="HepT_RNase_toxin"/>
</dbReference>
<dbReference type="GO" id="GO:0004540">
    <property type="term" value="F:RNA nuclease activity"/>
    <property type="evidence" value="ECO:0007669"/>
    <property type="project" value="InterPro"/>
</dbReference>
<name>A0A160SZZ0_9CHLR</name>
<accession>A0A160SZZ0</accession>
<keyword evidence="8" id="KW-1185">Reference proteome</keyword>